<dbReference type="Proteomes" id="UP001172159">
    <property type="component" value="Unassembled WGS sequence"/>
</dbReference>
<feature type="non-terminal residue" evidence="1">
    <location>
        <position position="1"/>
    </location>
</feature>
<protein>
    <submittedName>
        <fullName evidence="1">Uncharacterized protein</fullName>
    </submittedName>
</protein>
<dbReference type="EMBL" id="JAUKTV010000012">
    <property type="protein sequence ID" value="KAK0721187.1"/>
    <property type="molecule type" value="Genomic_DNA"/>
</dbReference>
<feature type="non-terminal residue" evidence="1">
    <location>
        <position position="98"/>
    </location>
</feature>
<organism evidence="1 2">
    <name type="scientific">Apiosordaria backusii</name>
    <dbReference type="NCBI Taxonomy" id="314023"/>
    <lineage>
        <taxon>Eukaryota</taxon>
        <taxon>Fungi</taxon>
        <taxon>Dikarya</taxon>
        <taxon>Ascomycota</taxon>
        <taxon>Pezizomycotina</taxon>
        <taxon>Sordariomycetes</taxon>
        <taxon>Sordariomycetidae</taxon>
        <taxon>Sordariales</taxon>
        <taxon>Lasiosphaeriaceae</taxon>
        <taxon>Apiosordaria</taxon>
    </lineage>
</organism>
<reference evidence="1" key="1">
    <citation type="submission" date="2023-06" db="EMBL/GenBank/DDBJ databases">
        <title>Genome-scale phylogeny and comparative genomics of the fungal order Sordariales.</title>
        <authorList>
            <consortium name="Lawrence Berkeley National Laboratory"/>
            <person name="Hensen N."/>
            <person name="Bonometti L."/>
            <person name="Westerberg I."/>
            <person name="Brannstrom I.O."/>
            <person name="Guillou S."/>
            <person name="Cros-Aarteil S."/>
            <person name="Calhoun S."/>
            <person name="Haridas S."/>
            <person name="Kuo A."/>
            <person name="Mondo S."/>
            <person name="Pangilinan J."/>
            <person name="Riley R."/>
            <person name="Labutti K."/>
            <person name="Andreopoulos B."/>
            <person name="Lipzen A."/>
            <person name="Chen C."/>
            <person name="Yanf M."/>
            <person name="Daum C."/>
            <person name="Ng V."/>
            <person name="Clum A."/>
            <person name="Steindorff A."/>
            <person name="Ohm R."/>
            <person name="Martin F."/>
            <person name="Silar P."/>
            <person name="Natvig D."/>
            <person name="Lalanne C."/>
            <person name="Gautier V."/>
            <person name="Ament-Velasquez S.L."/>
            <person name="Kruys A."/>
            <person name="Hutchinson M.I."/>
            <person name="Powell A.J."/>
            <person name="Barry K."/>
            <person name="Miller A.N."/>
            <person name="Grigoriev I.V."/>
            <person name="Debuchy R."/>
            <person name="Gladieux P."/>
            <person name="Thoren M.H."/>
            <person name="Johannesson H."/>
        </authorList>
    </citation>
    <scope>NUCLEOTIDE SEQUENCE</scope>
    <source>
        <strain evidence="1">CBS 540.89</strain>
    </source>
</reference>
<gene>
    <name evidence="1" type="ORF">B0T21DRAFT_276603</name>
</gene>
<sequence>AQWHFQSTGPLATDCNMSTTVSQPARPSRCTVAFVIPPEGRFSSRPPAIRAAPPHLFAHDRSLGSALLGPYLQTSSPSFFIPHCEDTLRGEAQIPDLA</sequence>
<dbReference type="AlphaFoldDB" id="A0AA40ASI5"/>
<name>A0AA40ASI5_9PEZI</name>
<accession>A0AA40ASI5</accession>
<comment type="caution">
    <text evidence="1">The sequence shown here is derived from an EMBL/GenBank/DDBJ whole genome shotgun (WGS) entry which is preliminary data.</text>
</comment>
<proteinExistence type="predicted"/>
<evidence type="ECO:0000313" key="1">
    <source>
        <dbReference type="EMBL" id="KAK0721187.1"/>
    </source>
</evidence>
<evidence type="ECO:0000313" key="2">
    <source>
        <dbReference type="Proteomes" id="UP001172159"/>
    </source>
</evidence>
<keyword evidence="2" id="KW-1185">Reference proteome</keyword>